<dbReference type="GeneID" id="29420535"/>
<gene>
    <name evidence="1" type="ORF">CTDIVETGP_2845</name>
</gene>
<organism evidence="1 2">
    <name type="scientific">Clostridium tyrobutyricum DIVETGP</name>
    <dbReference type="NCBI Taxonomy" id="1408889"/>
    <lineage>
        <taxon>Bacteria</taxon>
        <taxon>Bacillati</taxon>
        <taxon>Bacillota</taxon>
        <taxon>Clostridia</taxon>
        <taxon>Eubacteriales</taxon>
        <taxon>Clostridiaceae</taxon>
        <taxon>Clostridium</taxon>
    </lineage>
</organism>
<dbReference type="Pfam" id="PF09962">
    <property type="entry name" value="DUF2196"/>
    <property type="match status" value="1"/>
</dbReference>
<keyword evidence="2" id="KW-1185">Reference proteome</keyword>
<evidence type="ECO:0000313" key="2">
    <source>
        <dbReference type="Proteomes" id="UP000019482"/>
    </source>
</evidence>
<reference evidence="1 2" key="1">
    <citation type="journal article" date="2015" name="Genome Announc.">
        <title>Draft Genome Sequence of Clostridium tyrobutyricum Strain DIVETGP, Isolated from Cow's Milk for Grana Padano Production.</title>
        <authorList>
            <person name="Soggiu A."/>
            <person name="Piras C."/>
            <person name="Gaiarsa S."/>
            <person name="Sassera D."/>
            <person name="Roncada P."/>
            <person name="Bendixen E."/>
            <person name="Brasca M."/>
            <person name="Bonizzi L."/>
        </authorList>
    </citation>
    <scope>NUCLEOTIDE SEQUENCE [LARGE SCALE GENOMIC DNA]</scope>
    <source>
        <strain evidence="1 2">DIVETGP</strain>
    </source>
</reference>
<name>W6N8N1_CLOTY</name>
<comment type="caution">
    <text evidence="1">The sequence shown here is derived from an EMBL/GenBank/DDBJ whole genome shotgun (WGS) entry which is preliminary data.</text>
</comment>
<dbReference type="RefSeq" id="WP_017752233.1">
    <property type="nucleotide sequence ID" value="NZ_CBXI010000044.1"/>
</dbReference>
<accession>W6N8N1</accession>
<dbReference type="EMBL" id="CBXI010000044">
    <property type="protein sequence ID" value="CDL92775.1"/>
    <property type="molecule type" value="Genomic_DNA"/>
</dbReference>
<dbReference type="Proteomes" id="UP000019482">
    <property type="component" value="Unassembled WGS sequence"/>
</dbReference>
<dbReference type="AlphaFoldDB" id="W6N8N1"/>
<sequence>MEKDHFKDRSIECKLVNSINIGDTVYICEKSMQRYASKLEDLSLGIVVRKLTRHDHPRGIKVEIKSSNGKTSIGRVVYLVKNNKILYGNKTKNNQDRFV</sequence>
<dbReference type="OrthoDB" id="1909237at2"/>
<protein>
    <submittedName>
        <fullName evidence="1">Uncharacterized protein</fullName>
    </submittedName>
</protein>
<dbReference type="InterPro" id="IPR019240">
    <property type="entry name" value="DUF2196"/>
</dbReference>
<proteinExistence type="predicted"/>
<evidence type="ECO:0000313" key="1">
    <source>
        <dbReference type="EMBL" id="CDL92775.1"/>
    </source>
</evidence>